<feature type="domain" description="DUF2786" evidence="1">
    <location>
        <begin position="5"/>
        <end position="42"/>
    </location>
</feature>
<feature type="domain" description="DUF7168" evidence="2">
    <location>
        <begin position="45"/>
        <end position="129"/>
    </location>
</feature>
<reference evidence="3" key="1">
    <citation type="journal article" date="2021" name="PeerJ">
        <title>Extensive microbial diversity within the chicken gut microbiome revealed by metagenomics and culture.</title>
        <authorList>
            <person name="Gilroy R."/>
            <person name="Ravi A."/>
            <person name="Getino M."/>
            <person name="Pursley I."/>
            <person name="Horton D.L."/>
            <person name="Alikhan N.F."/>
            <person name="Baker D."/>
            <person name="Gharbi K."/>
            <person name="Hall N."/>
            <person name="Watson M."/>
            <person name="Adriaenssens E.M."/>
            <person name="Foster-Nyarko E."/>
            <person name="Jarju S."/>
            <person name="Secka A."/>
            <person name="Antonio M."/>
            <person name="Oren A."/>
            <person name="Chaudhuri R.R."/>
            <person name="La Ragione R."/>
            <person name="Hildebrand F."/>
            <person name="Pallen M.J."/>
        </authorList>
    </citation>
    <scope>NUCLEOTIDE SEQUENCE</scope>
    <source>
        <strain evidence="3">USASDec5-558</strain>
    </source>
</reference>
<dbReference type="AlphaFoldDB" id="A0A9D1WCV9"/>
<evidence type="ECO:0000313" key="3">
    <source>
        <dbReference type="EMBL" id="HIX56584.1"/>
    </source>
</evidence>
<dbReference type="Proteomes" id="UP000886829">
    <property type="component" value="Unassembled WGS sequence"/>
</dbReference>
<proteinExistence type="predicted"/>
<dbReference type="InterPro" id="IPR055592">
    <property type="entry name" value="DUF7168"/>
</dbReference>
<comment type="caution">
    <text evidence="3">The sequence shown here is derived from an EMBL/GenBank/DDBJ whole genome shotgun (WGS) entry which is preliminary data.</text>
</comment>
<evidence type="ECO:0000313" key="4">
    <source>
        <dbReference type="Proteomes" id="UP000886829"/>
    </source>
</evidence>
<protein>
    <submittedName>
        <fullName evidence="3">DUF2786 domain-containing protein</fullName>
    </submittedName>
</protein>
<dbReference type="InterPro" id="IPR024498">
    <property type="entry name" value="DUF2786"/>
</dbReference>
<name>A0A9D1WCV9_9GAMM</name>
<accession>A0A9D1WCV9</accession>
<sequence>MDKSKIAEKIAKLMALGKSTNPNEAAIALARAQKLMEEYKLTADDVSLSAISEESQDLPSMFRSRWLYTTLCNSVCQAFGLKCFFTFRNDVIRSVTFVGPHERVAGGTYAFTILSRQASFVKKEFTKEYREKNLPDLIDESLKELRLHNTLLRNLNEFPDLKYSYNSSLEDLKDSIERVFIFSDEIYGKVKRKIDYKVQKHSKAYLLGWLRAIHEKVVDFAVSQEELLLIEKFMETNHELTSMSRAKSQRYSRSEMEAFHNGVADGQNGIELFHGINGSSTSPLTLEHK</sequence>
<dbReference type="Pfam" id="PF10979">
    <property type="entry name" value="DUF2786"/>
    <property type="match status" value="1"/>
</dbReference>
<reference evidence="3" key="2">
    <citation type="submission" date="2021-04" db="EMBL/GenBank/DDBJ databases">
        <authorList>
            <person name="Gilroy R."/>
        </authorList>
    </citation>
    <scope>NUCLEOTIDE SEQUENCE</scope>
    <source>
        <strain evidence="3">USASDec5-558</strain>
    </source>
</reference>
<organism evidence="3 4">
    <name type="scientific">Candidatus Anaerobiospirillum pullistercoris</name>
    <dbReference type="NCBI Taxonomy" id="2838452"/>
    <lineage>
        <taxon>Bacteria</taxon>
        <taxon>Pseudomonadati</taxon>
        <taxon>Pseudomonadota</taxon>
        <taxon>Gammaproteobacteria</taxon>
        <taxon>Aeromonadales</taxon>
        <taxon>Succinivibrionaceae</taxon>
        <taxon>Anaerobiospirillum</taxon>
    </lineage>
</organism>
<evidence type="ECO:0000259" key="1">
    <source>
        <dbReference type="Pfam" id="PF10979"/>
    </source>
</evidence>
<dbReference type="EMBL" id="DXEV01000077">
    <property type="protein sequence ID" value="HIX56584.1"/>
    <property type="molecule type" value="Genomic_DNA"/>
</dbReference>
<gene>
    <name evidence="3" type="ORF">H9850_03820</name>
</gene>
<evidence type="ECO:0000259" key="2">
    <source>
        <dbReference type="Pfam" id="PF23771"/>
    </source>
</evidence>
<dbReference type="Pfam" id="PF23771">
    <property type="entry name" value="DUF7168"/>
    <property type="match status" value="1"/>
</dbReference>